<comment type="caution">
    <text evidence="5">The sequence shown here is derived from an EMBL/GenBank/DDBJ whole genome shotgun (WGS) entry which is preliminary data.</text>
</comment>
<dbReference type="Proteomes" id="UP000009885">
    <property type="component" value="Unassembled WGS sequence"/>
</dbReference>
<dbReference type="eggNOG" id="COG0693">
    <property type="taxonomic scope" value="Bacteria"/>
</dbReference>
<reference evidence="5 6" key="1">
    <citation type="journal article" date="2013" name="Genome Announc.">
        <title>Genome Sequence of Staphylococcus massiliensis Strain S46, Isolated from the Surface of Healthy Human Skin.</title>
        <authorList>
            <person name="Srivastav R."/>
            <person name="Singh A."/>
            <person name="Jangir P.K."/>
            <person name="Kumari C."/>
            <person name="Muduli S."/>
            <person name="Sharma R."/>
        </authorList>
    </citation>
    <scope>NUCLEOTIDE SEQUENCE [LARGE SCALE GENOMIC DNA]</scope>
    <source>
        <strain evidence="5 6">S46</strain>
    </source>
</reference>
<evidence type="ECO:0000313" key="5">
    <source>
        <dbReference type="EMBL" id="EKU47096.1"/>
    </source>
</evidence>
<dbReference type="STRING" id="1229783.C273_08326"/>
<dbReference type="Pfam" id="PF01965">
    <property type="entry name" value="DJ-1_PfpI"/>
    <property type="match status" value="1"/>
</dbReference>
<dbReference type="Gene3D" id="3.40.50.880">
    <property type="match status" value="1"/>
</dbReference>
<evidence type="ECO:0000313" key="6">
    <source>
        <dbReference type="Proteomes" id="UP000009885"/>
    </source>
</evidence>
<keyword evidence="6" id="KW-1185">Reference proteome</keyword>
<dbReference type="PANTHER" id="PTHR48094:SF11">
    <property type="entry name" value="GLUTATHIONE-INDEPENDENT GLYOXALASE HSP31-RELATED"/>
    <property type="match status" value="1"/>
</dbReference>
<proteinExistence type="inferred from homology"/>
<evidence type="ECO:0000256" key="2">
    <source>
        <dbReference type="ARBA" id="ARBA00023239"/>
    </source>
</evidence>
<accession>K9AM03</accession>
<keyword evidence="1" id="KW-0346">Stress response</keyword>
<keyword evidence="5" id="KW-0378">Hydrolase</keyword>
<dbReference type="CDD" id="cd03141">
    <property type="entry name" value="GATase1_Hsp31_like"/>
    <property type="match status" value="1"/>
</dbReference>
<name>K9AM03_9STAP</name>
<dbReference type="SUPFAM" id="SSF52317">
    <property type="entry name" value="Class I glutamine amidotransferase-like"/>
    <property type="match status" value="1"/>
</dbReference>
<dbReference type="InterPro" id="IPR029062">
    <property type="entry name" value="Class_I_gatase-like"/>
</dbReference>
<dbReference type="PATRIC" id="fig|1229783.3.peg.1676"/>
<dbReference type="GO" id="GO:0008233">
    <property type="term" value="F:peptidase activity"/>
    <property type="evidence" value="ECO:0007669"/>
    <property type="project" value="UniProtKB-KW"/>
</dbReference>
<feature type="domain" description="DJ-1/PfpI" evidence="4">
    <location>
        <begin position="26"/>
        <end position="205"/>
    </location>
</feature>
<dbReference type="GO" id="GO:0005737">
    <property type="term" value="C:cytoplasm"/>
    <property type="evidence" value="ECO:0007669"/>
    <property type="project" value="TreeGrafter"/>
</dbReference>
<dbReference type="GO" id="GO:0006508">
    <property type="term" value="P:proteolysis"/>
    <property type="evidence" value="ECO:0007669"/>
    <property type="project" value="UniProtKB-KW"/>
</dbReference>
<dbReference type="OrthoDB" id="9792284at2"/>
<dbReference type="EMBL" id="AMSQ01000013">
    <property type="protein sequence ID" value="EKU47096.1"/>
    <property type="molecule type" value="Genomic_DNA"/>
</dbReference>
<dbReference type="GO" id="GO:0019243">
    <property type="term" value="P:methylglyoxal catabolic process to D-lactate via S-lactoyl-glutathione"/>
    <property type="evidence" value="ECO:0007669"/>
    <property type="project" value="TreeGrafter"/>
</dbReference>
<organism evidence="5 6">
    <name type="scientific">Staphylococcus massiliensis S46</name>
    <dbReference type="NCBI Taxonomy" id="1229783"/>
    <lineage>
        <taxon>Bacteria</taxon>
        <taxon>Bacillati</taxon>
        <taxon>Bacillota</taxon>
        <taxon>Bacilli</taxon>
        <taxon>Bacillales</taxon>
        <taxon>Staphylococcaceae</taxon>
        <taxon>Staphylococcus</taxon>
    </lineage>
</organism>
<gene>
    <name evidence="5" type="ORF">C273_08326</name>
</gene>
<keyword evidence="5" id="KW-0645">Protease</keyword>
<dbReference type="InterPro" id="IPR050325">
    <property type="entry name" value="Prot/Nucl_acid_deglycase"/>
</dbReference>
<protein>
    <submittedName>
        <fullName evidence="5">Intracellular protease amidase</fullName>
    </submittedName>
</protein>
<sequence length="219" mass="23894">MTKVLFVLTSTDEFKDGTPTGLWLEEAAAVYHVLDDAGIEVELSSIKGGSTPVDPNSVANNELEKYEGFSKLLQQLKSIDEVNSSDYDAVYFPGGHGTVFDYANNEKVSALVQAFIKEDKWVSAVCHGPSAFVGAKDDNGEYLVKDIKITGFTDSEEKAMKLDDKVPFLLETELRKQGAEFESKDDFSEHVIESKPFITGQNPQSSEGVGVALKNALKG</sequence>
<evidence type="ECO:0000256" key="1">
    <source>
        <dbReference type="ARBA" id="ARBA00023016"/>
    </source>
</evidence>
<comment type="similarity">
    <text evidence="3">Belongs to the peptidase C56 family. HSP31-like subfamily.</text>
</comment>
<dbReference type="InterPro" id="IPR002818">
    <property type="entry name" value="DJ-1/PfpI"/>
</dbReference>
<dbReference type="PANTHER" id="PTHR48094">
    <property type="entry name" value="PROTEIN/NUCLEIC ACID DEGLYCASE DJ-1-RELATED"/>
    <property type="match status" value="1"/>
</dbReference>
<dbReference type="AlphaFoldDB" id="K9AM03"/>
<evidence type="ECO:0000259" key="4">
    <source>
        <dbReference type="Pfam" id="PF01965"/>
    </source>
</evidence>
<keyword evidence="2" id="KW-0456">Lyase</keyword>
<dbReference type="GO" id="GO:0019172">
    <property type="term" value="F:glyoxalase III activity"/>
    <property type="evidence" value="ECO:0007669"/>
    <property type="project" value="TreeGrafter"/>
</dbReference>
<evidence type="ECO:0000256" key="3">
    <source>
        <dbReference type="ARBA" id="ARBA00038493"/>
    </source>
</evidence>